<evidence type="ECO:0000313" key="3">
    <source>
        <dbReference type="Proteomes" id="UP000694424"/>
    </source>
</evidence>
<dbReference type="GO" id="GO:0005829">
    <property type="term" value="C:cytosol"/>
    <property type="evidence" value="ECO:0007669"/>
    <property type="project" value="TreeGrafter"/>
</dbReference>
<reference evidence="2" key="2">
    <citation type="submission" date="2025-09" db="UniProtKB">
        <authorList>
            <consortium name="Ensembl"/>
        </authorList>
    </citation>
    <scope>IDENTIFICATION</scope>
</reference>
<dbReference type="GO" id="GO:0006637">
    <property type="term" value="P:acyl-CoA metabolic process"/>
    <property type="evidence" value="ECO:0007669"/>
    <property type="project" value="TreeGrafter"/>
</dbReference>
<dbReference type="InterPro" id="IPR029069">
    <property type="entry name" value="HotDog_dom_sf"/>
</dbReference>
<proteinExistence type="predicted"/>
<reference evidence="2" key="1">
    <citation type="submission" date="2025-08" db="UniProtKB">
        <authorList>
            <consortium name="Ensembl"/>
        </authorList>
    </citation>
    <scope>IDENTIFICATION</scope>
</reference>
<organism evidence="2 3">
    <name type="scientific">Apteryx owenii</name>
    <name type="common">Little spotted kiwi</name>
    <dbReference type="NCBI Taxonomy" id="8824"/>
    <lineage>
        <taxon>Eukaryota</taxon>
        <taxon>Metazoa</taxon>
        <taxon>Chordata</taxon>
        <taxon>Craniata</taxon>
        <taxon>Vertebrata</taxon>
        <taxon>Euteleostomi</taxon>
        <taxon>Archelosauria</taxon>
        <taxon>Archosauria</taxon>
        <taxon>Dinosauria</taxon>
        <taxon>Saurischia</taxon>
        <taxon>Theropoda</taxon>
        <taxon>Coelurosauria</taxon>
        <taxon>Aves</taxon>
        <taxon>Palaeognathae</taxon>
        <taxon>Apterygiformes</taxon>
        <taxon>Apterygidae</taxon>
        <taxon>Apteryx</taxon>
    </lineage>
</organism>
<protein>
    <submittedName>
        <fullName evidence="2">Uncharacterized protein</fullName>
    </submittedName>
</protein>
<evidence type="ECO:0000313" key="2">
    <source>
        <dbReference type="Ensembl" id="ENSAOWP00000006019.1"/>
    </source>
</evidence>
<dbReference type="PANTHER" id="PTHR11049:SF1">
    <property type="entry name" value="ACYL-COENZYME A THIOESTERASE 11"/>
    <property type="match status" value="1"/>
</dbReference>
<evidence type="ECO:0000256" key="1">
    <source>
        <dbReference type="SAM" id="MobiDB-lite"/>
    </source>
</evidence>
<feature type="region of interest" description="Disordered" evidence="1">
    <location>
        <begin position="1"/>
        <end position="39"/>
    </location>
</feature>
<dbReference type="AlphaFoldDB" id="A0A8B9P462"/>
<dbReference type="PANTHER" id="PTHR11049">
    <property type="entry name" value="ACYL COENZYME A THIOESTER HYDROLASE"/>
    <property type="match status" value="1"/>
</dbReference>
<dbReference type="Gene3D" id="3.10.129.10">
    <property type="entry name" value="Hotdog Thioesterase"/>
    <property type="match status" value="1"/>
</dbReference>
<sequence length="83" mass="8860">YLEHDANRPRQGSGAALPGARHGNPGGMASEAPAHNGTEVQMSQLVLPCHTSHRGELSVGQLLKWIDTAACLSGKRRHRRAQG</sequence>
<accession>A0A8B9P462</accession>
<dbReference type="SUPFAM" id="SSF54637">
    <property type="entry name" value="Thioesterase/thiol ester dehydrase-isomerase"/>
    <property type="match status" value="1"/>
</dbReference>
<name>A0A8B9P462_APTOW</name>
<dbReference type="Ensembl" id="ENSAOWT00000006821.1">
    <property type="protein sequence ID" value="ENSAOWP00000006019.1"/>
    <property type="gene ID" value="ENSAOWG00000004138.1"/>
</dbReference>
<dbReference type="GO" id="GO:0052816">
    <property type="term" value="F:long-chain fatty acyl-CoA hydrolase activity"/>
    <property type="evidence" value="ECO:0007669"/>
    <property type="project" value="TreeGrafter"/>
</dbReference>
<dbReference type="Proteomes" id="UP000694424">
    <property type="component" value="Unplaced"/>
</dbReference>
<dbReference type="InterPro" id="IPR040170">
    <property type="entry name" value="Cytosol_ACT"/>
</dbReference>
<keyword evidence="3" id="KW-1185">Reference proteome</keyword>